<dbReference type="GO" id="GO:0046873">
    <property type="term" value="F:metal ion transmembrane transporter activity"/>
    <property type="evidence" value="ECO:0007669"/>
    <property type="project" value="InterPro"/>
</dbReference>
<evidence type="ECO:0000313" key="11">
    <source>
        <dbReference type="Proteomes" id="UP000327118"/>
    </source>
</evidence>
<dbReference type="SUPFAM" id="SSF144083">
    <property type="entry name" value="Magnesium transport protein CorA, transmembrane region"/>
    <property type="match status" value="1"/>
</dbReference>
<dbReference type="Pfam" id="PF13637">
    <property type="entry name" value="Ank_4"/>
    <property type="match status" value="1"/>
</dbReference>
<dbReference type="Proteomes" id="UP000327118">
    <property type="component" value="Unassembled WGS sequence"/>
</dbReference>
<keyword evidence="2 9" id="KW-0812">Transmembrane</keyword>
<sequence>MSDRGNVDLPSELPGAIVNGSVDEVKRLLRYDGAVKIRFDYHFEREIEVTAGVSPIALAGGLGQDAIVRLLLEHGAKLETANIGTGSTALHLAAQHGHQTTVELLLEQGAWINGVNDYQYTPFHYACWEGHLDVAKLLVSKGAEIETLDKDGWNALTFACNKGRRTVIRWLLDLEIRSEHDSAVQRINRNQQCSKGRTPLCEAIIANCFDCPQELLHDPYIDLTLRDEEGDSALSDAARKNSALLMLDLIATTTYFPDDPVNMKTCIATPYELDHIEKGFLNNFAQVIRHSEGLELAMYWAVANGSVPLALQCLYYKPELVSWSRAGATWIHVAAKYGHPELLKTLAARHIDLNATAARGMTALHLAAAGGHSSAVKYILEVLRSRKNGKMHHAGGPGSSTVASPPGLELARCVMAENDDHESPISLAGKSRNREARKILWGEIETFALTTRDFLEFLPVDLERFMELAAQFERPGHERILTLLLQQAASNGNPGRNSPQWTALHWAVYCSQPVLVWWLLSNGAHLRSEEIQMALNIIQDNPDRGYGTPQADHLIADLLKNPPLVMTPAVYEDDYHLPELPEFADESREFLDLEGVIADFYCDEETVDFQIKKRKVREIIYKRGPADIMASTGMGNYNDLDGFIEQVKDMRRQTGPRFHTDSTLAAAEKILVGGGLSDGKVQAKDASAHKGKARPRFQRQRGFRWIHLPASNMNVAEDLITRIIIDSGKTKRQHAPLVNLLKQSWIEVAAGGGKRYIKPQCIKRASDLEVATGGDFHYNPGVAHDSNNEKADSGSDSSSETSSKKEDEDDDANKTSGQEKLTDSAASLSKHTDIVALYMPFLTVAQIPAETGSRHNHGQSVVSRTTQDPRSDETDPAKITHETMTLDQYYYSTIPDSTERDHDQVLSRYLAWQEADGQKDDQVHPKGQSRGDELIKILSVDQLWLWIVDSGTQDTLRDFIMISSTKPCTATIITATTSDVDNFVDIVLDALVFGETEGSFRRPRSVESMMECIVTLATGPHLQRVSVKGQKKPKEPLEIFRESIRRVADSENELSRTFIESVVGRYHTLLPKRDVGKEFRLLYEIKDIRDELNMLKTLTEAQETVWKQAFGARNSGDGFDFQYYHPHTPVDTRLELLEMAREAESTQDAINTLLDLRQKHAGNQDAEFGRQQANTTMVFTIVTIVFLPLSFLASLFALNVTEFPHESDNVSYKSQWIFPILFGCSAAVSIPCIVVAFKVNELIMKPYQSWRFSKQPQRNPQNILSPPSLVRRLTGRMVRPDQDSGSTRVDSSPKEKLVTYETASQPSTDRRFASYYQRFVRIEPYGRRLSRDYGDCEKQIA</sequence>
<dbReference type="Gene3D" id="1.25.40.20">
    <property type="entry name" value="Ankyrin repeat-containing domain"/>
    <property type="match status" value="3"/>
</dbReference>
<evidence type="ECO:0000256" key="2">
    <source>
        <dbReference type="ARBA" id="ARBA00022692"/>
    </source>
</evidence>
<feature type="repeat" description="ANK" evidence="7">
    <location>
        <begin position="51"/>
        <end position="83"/>
    </location>
</feature>
<keyword evidence="5 7" id="KW-0040">ANK repeat</keyword>
<dbReference type="PROSITE" id="PS50088">
    <property type="entry name" value="ANK_REPEAT"/>
    <property type="match status" value="5"/>
</dbReference>
<dbReference type="EMBL" id="ML739040">
    <property type="protein sequence ID" value="KAE8356311.1"/>
    <property type="molecule type" value="Genomic_DNA"/>
</dbReference>
<organism evidence="10 11">
    <name type="scientific">Aspergillus coremiiformis</name>
    <dbReference type="NCBI Taxonomy" id="138285"/>
    <lineage>
        <taxon>Eukaryota</taxon>
        <taxon>Fungi</taxon>
        <taxon>Dikarya</taxon>
        <taxon>Ascomycota</taxon>
        <taxon>Pezizomycotina</taxon>
        <taxon>Eurotiomycetes</taxon>
        <taxon>Eurotiomycetidae</taxon>
        <taxon>Eurotiales</taxon>
        <taxon>Aspergillaceae</taxon>
        <taxon>Aspergillus</taxon>
        <taxon>Aspergillus subgen. Circumdati</taxon>
    </lineage>
</organism>
<keyword evidence="11" id="KW-1185">Reference proteome</keyword>
<evidence type="ECO:0000256" key="8">
    <source>
        <dbReference type="SAM" id="MobiDB-lite"/>
    </source>
</evidence>
<protein>
    <submittedName>
        <fullName evidence="10">Uncharacterized protein</fullName>
    </submittedName>
</protein>
<evidence type="ECO:0000256" key="4">
    <source>
        <dbReference type="ARBA" id="ARBA00022989"/>
    </source>
</evidence>
<feature type="repeat" description="ANK" evidence="7">
    <location>
        <begin position="118"/>
        <end position="150"/>
    </location>
</feature>
<dbReference type="Pfam" id="PF01544">
    <property type="entry name" value="CorA"/>
    <property type="match status" value="1"/>
</dbReference>
<dbReference type="PRINTS" id="PR01415">
    <property type="entry name" value="ANKYRIN"/>
</dbReference>
<dbReference type="InterPro" id="IPR002110">
    <property type="entry name" value="Ankyrin_rpt"/>
</dbReference>
<dbReference type="InterPro" id="IPR036770">
    <property type="entry name" value="Ankyrin_rpt-contain_sf"/>
</dbReference>
<feature type="region of interest" description="Disordered" evidence="8">
    <location>
        <begin position="850"/>
        <end position="881"/>
    </location>
</feature>
<comment type="subcellular location">
    <subcellularLocation>
        <location evidence="1">Membrane</location>
        <topology evidence="1">Multi-pass membrane protein</topology>
    </subcellularLocation>
</comment>
<dbReference type="GO" id="GO:0016020">
    <property type="term" value="C:membrane"/>
    <property type="evidence" value="ECO:0007669"/>
    <property type="project" value="UniProtKB-SubCell"/>
</dbReference>
<keyword evidence="3" id="KW-0677">Repeat</keyword>
<proteinExistence type="predicted"/>
<evidence type="ECO:0000256" key="9">
    <source>
        <dbReference type="SAM" id="Phobius"/>
    </source>
</evidence>
<name>A0A5N6ZF58_9EURO</name>
<feature type="transmembrane region" description="Helical" evidence="9">
    <location>
        <begin position="1177"/>
        <end position="1196"/>
    </location>
</feature>
<feature type="repeat" description="ANK" evidence="7">
    <location>
        <begin position="326"/>
        <end position="358"/>
    </location>
</feature>
<reference evidence="11" key="1">
    <citation type="submission" date="2019-04" db="EMBL/GenBank/DDBJ databases">
        <title>Friends and foes A comparative genomics studyof 23 Aspergillus species from section Flavi.</title>
        <authorList>
            <consortium name="DOE Joint Genome Institute"/>
            <person name="Kjaerbolling I."/>
            <person name="Vesth T."/>
            <person name="Frisvad J.C."/>
            <person name="Nybo J.L."/>
            <person name="Theobald S."/>
            <person name="Kildgaard S."/>
            <person name="Isbrandt T."/>
            <person name="Kuo A."/>
            <person name="Sato A."/>
            <person name="Lyhne E.K."/>
            <person name="Kogle M.E."/>
            <person name="Wiebenga A."/>
            <person name="Kun R.S."/>
            <person name="Lubbers R.J."/>
            <person name="Makela M.R."/>
            <person name="Barry K."/>
            <person name="Chovatia M."/>
            <person name="Clum A."/>
            <person name="Daum C."/>
            <person name="Haridas S."/>
            <person name="He G."/>
            <person name="LaButti K."/>
            <person name="Lipzen A."/>
            <person name="Mondo S."/>
            <person name="Riley R."/>
            <person name="Salamov A."/>
            <person name="Simmons B.A."/>
            <person name="Magnuson J.K."/>
            <person name="Henrissat B."/>
            <person name="Mortensen U.H."/>
            <person name="Larsen T.O."/>
            <person name="Devries R.P."/>
            <person name="Grigoriev I.V."/>
            <person name="Machida M."/>
            <person name="Baker S.E."/>
            <person name="Andersen M.R."/>
        </authorList>
    </citation>
    <scope>NUCLEOTIDE SEQUENCE [LARGE SCALE GENOMIC DNA]</scope>
    <source>
        <strain evidence="11">CBS 553.77</strain>
    </source>
</reference>
<evidence type="ECO:0000256" key="5">
    <source>
        <dbReference type="ARBA" id="ARBA00023043"/>
    </source>
</evidence>
<dbReference type="PROSITE" id="PS50297">
    <property type="entry name" value="ANK_REP_REGION"/>
    <property type="match status" value="5"/>
</dbReference>
<gene>
    <name evidence="10" type="ORF">BDV28DRAFT_117200</name>
</gene>
<feature type="repeat" description="ANK" evidence="7">
    <location>
        <begin position="359"/>
        <end position="381"/>
    </location>
</feature>
<dbReference type="PANTHER" id="PTHR24198:SF165">
    <property type="entry name" value="ANKYRIN REPEAT-CONTAINING PROTEIN-RELATED"/>
    <property type="match status" value="1"/>
</dbReference>
<dbReference type="SMART" id="SM00248">
    <property type="entry name" value="ANK"/>
    <property type="match status" value="9"/>
</dbReference>
<feature type="compositionally biased region" description="Polar residues" evidence="8">
    <location>
        <begin position="816"/>
        <end position="825"/>
    </location>
</feature>
<feature type="compositionally biased region" description="Basic and acidic residues" evidence="8">
    <location>
        <begin position="867"/>
        <end position="881"/>
    </location>
</feature>
<evidence type="ECO:0000313" key="10">
    <source>
        <dbReference type="EMBL" id="KAE8356311.1"/>
    </source>
</evidence>
<feature type="region of interest" description="Disordered" evidence="8">
    <location>
        <begin position="1279"/>
        <end position="1303"/>
    </location>
</feature>
<accession>A0A5N6ZF58</accession>
<dbReference type="PANTHER" id="PTHR24198">
    <property type="entry name" value="ANKYRIN REPEAT AND PROTEIN KINASE DOMAIN-CONTAINING PROTEIN"/>
    <property type="match status" value="1"/>
</dbReference>
<dbReference type="OrthoDB" id="341259at2759"/>
<dbReference type="InterPro" id="IPR045863">
    <property type="entry name" value="CorA_TM1_TM2"/>
</dbReference>
<feature type="repeat" description="ANK" evidence="7">
    <location>
        <begin position="85"/>
        <end position="117"/>
    </location>
</feature>
<evidence type="ECO:0000256" key="1">
    <source>
        <dbReference type="ARBA" id="ARBA00004141"/>
    </source>
</evidence>
<dbReference type="InterPro" id="IPR002523">
    <property type="entry name" value="MgTranspt_CorA/ZnTranspt_ZntB"/>
</dbReference>
<feature type="transmembrane region" description="Helical" evidence="9">
    <location>
        <begin position="1216"/>
        <end position="1237"/>
    </location>
</feature>
<dbReference type="Pfam" id="PF12796">
    <property type="entry name" value="Ank_2"/>
    <property type="match status" value="1"/>
</dbReference>
<evidence type="ECO:0000256" key="3">
    <source>
        <dbReference type="ARBA" id="ARBA00022737"/>
    </source>
</evidence>
<evidence type="ECO:0000256" key="7">
    <source>
        <dbReference type="PROSITE-ProRule" id="PRU00023"/>
    </source>
</evidence>
<keyword evidence="4 9" id="KW-1133">Transmembrane helix</keyword>
<evidence type="ECO:0000256" key="6">
    <source>
        <dbReference type="ARBA" id="ARBA00023136"/>
    </source>
</evidence>
<dbReference type="SUPFAM" id="SSF48403">
    <property type="entry name" value="Ankyrin repeat"/>
    <property type="match status" value="2"/>
</dbReference>
<keyword evidence="6 9" id="KW-0472">Membrane</keyword>
<feature type="region of interest" description="Disordered" evidence="8">
    <location>
        <begin position="779"/>
        <end position="825"/>
    </location>
</feature>
<dbReference type="Gene3D" id="1.20.58.340">
    <property type="entry name" value="Magnesium transport protein CorA, transmembrane region"/>
    <property type="match status" value="1"/>
</dbReference>